<evidence type="ECO:0000313" key="2">
    <source>
        <dbReference type="EMBL" id="GIY61891.1"/>
    </source>
</evidence>
<dbReference type="AlphaFoldDB" id="A0AAV4UVY4"/>
<reference evidence="2 3" key="1">
    <citation type="submission" date="2021-06" db="EMBL/GenBank/DDBJ databases">
        <title>Caerostris darwini draft genome.</title>
        <authorList>
            <person name="Kono N."/>
            <person name="Arakawa K."/>
        </authorList>
    </citation>
    <scope>NUCLEOTIDE SEQUENCE [LARGE SCALE GENOMIC DNA]</scope>
</reference>
<name>A0AAV4UVY4_9ARAC</name>
<evidence type="ECO:0000256" key="1">
    <source>
        <dbReference type="SAM" id="Phobius"/>
    </source>
</evidence>
<sequence length="80" mass="8972">MSPANIVHRGILGVCISFVSDKSGPRSLESPRGSYVSSDKVSMNRADVVWAIAAMILQIILLYDSEYAMNISKHPYKHWY</sequence>
<evidence type="ECO:0000313" key="3">
    <source>
        <dbReference type="Proteomes" id="UP001054837"/>
    </source>
</evidence>
<protein>
    <submittedName>
        <fullName evidence="2">Uncharacterized protein</fullName>
    </submittedName>
</protein>
<dbReference type="Proteomes" id="UP001054837">
    <property type="component" value="Unassembled WGS sequence"/>
</dbReference>
<keyword evidence="1" id="KW-0472">Membrane</keyword>
<comment type="caution">
    <text evidence="2">The sequence shown here is derived from an EMBL/GenBank/DDBJ whole genome shotgun (WGS) entry which is preliminary data.</text>
</comment>
<keyword evidence="3" id="KW-1185">Reference proteome</keyword>
<accession>A0AAV4UVY4</accession>
<gene>
    <name evidence="2" type="ORF">CDAR_446311</name>
</gene>
<keyword evidence="1" id="KW-1133">Transmembrane helix</keyword>
<keyword evidence="1" id="KW-0812">Transmembrane</keyword>
<organism evidence="2 3">
    <name type="scientific">Caerostris darwini</name>
    <dbReference type="NCBI Taxonomy" id="1538125"/>
    <lineage>
        <taxon>Eukaryota</taxon>
        <taxon>Metazoa</taxon>
        <taxon>Ecdysozoa</taxon>
        <taxon>Arthropoda</taxon>
        <taxon>Chelicerata</taxon>
        <taxon>Arachnida</taxon>
        <taxon>Araneae</taxon>
        <taxon>Araneomorphae</taxon>
        <taxon>Entelegynae</taxon>
        <taxon>Araneoidea</taxon>
        <taxon>Araneidae</taxon>
        <taxon>Caerostris</taxon>
    </lineage>
</organism>
<proteinExistence type="predicted"/>
<feature type="transmembrane region" description="Helical" evidence="1">
    <location>
        <begin position="48"/>
        <end position="64"/>
    </location>
</feature>
<dbReference type="EMBL" id="BPLQ01012005">
    <property type="protein sequence ID" value="GIY61891.1"/>
    <property type="molecule type" value="Genomic_DNA"/>
</dbReference>